<keyword evidence="2" id="KW-1185">Reference proteome</keyword>
<evidence type="ECO:0000313" key="1">
    <source>
        <dbReference type="EMBL" id="EXC33218.1"/>
    </source>
</evidence>
<proteinExistence type="predicted"/>
<gene>
    <name evidence="1" type="ORF">L484_011195</name>
</gene>
<dbReference type="AlphaFoldDB" id="W9SYR4"/>
<sequence>MIDIGNTDQTRIWARVRRFQKNHVAEEDRLDDGLVDCFGGSTDYLCEFTVEQPAIARRKVAFIGVRRDLRLPKLECKTTKSF</sequence>
<protein>
    <submittedName>
        <fullName evidence="1">Uncharacterized protein</fullName>
    </submittedName>
</protein>
<reference evidence="2" key="1">
    <citation type="submission" date="2013-01" db="EMBL/GenBank/DDBJ databases">
        <title>Draft Genome Sequence of a Mulberry Tree, Morus notabilis C.K. Schneid.</title>
        <authorList>
            <person name="He N."/>
            <person name="Zhao S."/>
        </authorList>
    </citation>
    <scope>NUCLEOTIDE SEQUENCE</scope>
</reference>
<name>W9SYR4_9ROSA</name>
<accession>W9SYR4</accession>
<dbReference type="EMBL" id="KE346335">
    <property type="protein sequence ID" value="EXC33218.1"/>
    <property type="molecule type" value="Genomic_DNA"/>
</dbReference>
<organism evidence="1 2">
    <name type="scientific">Morus notabilis</name>
    <dbReference type="NCBI Taxonomy" id="981085"/>
    <lineage>
        <taxon>Eukaryota</taxon>
        <taxon>Viridiplantae</taxon>
        <taxon>Streptophyta</taxon>
        <taxon>Embryophyta</taxon>
        <taxon>Tracheophyta</taxon>
        <taxon>Spermatophyta</taxon>
        <taxon>Magnoliopsida</taxon>
        <taxon>eudicotyledons</taxon>
        <taxon>Gunneridae</taxon>
        <taxon>Pentapetalae</taxon>
        <taxon>rosids</taxon>
        <taxon>fabids</taxon>
        <taxon>Rosales</taxon>
        <taxon>Moraceae</taxon>
        <taxon>Moreae</taxon>
        <taxon>Morus</taxon>
    </lineage>
</organism>
<evidence type="ECO:0000313" key="2">
    <source>
        <dbReference type="Proteomes" id="UP000030645"/>
    </source>
</evidence>
<dbReference type="Proteomes" id="UP000030645">
    <property type="component" value="Unassembled WGS sequence"/>
</dbReference>